<dbReference type="Gene3D" id="3.30.420.10">
    <property type="entry name" value="Ribonuclease H-like superfamily/Ribonuclease H"/>
    <property type="match status" value="1"/>
</dbReference>
<keyword evidence="6" id="KW-1185">Reference proteome</keyword>
<dbReference type="AlphaFoldDB" id="A0AA35RI43"/>
<dbReference type="CDD" id="cd07182">
    <property type="entry name" value="RNase_HII_bacteria_HII_like"/>
    <property type="match status" value="1"/>
</dbReference>
<dbReference type="GO" id="GO:0006401">
    <property type="term" value="P:RNA catabolic process"/>
    <property type="evidence" value="ECO:0007669"/>
    <property type="project" value="UniProtKB-UniRule"/>
</dbReference>
<dbReference type="InterPro" id="IPR022898">
    <property type="entry name" value="RNase_HII"/>
</dbReference>
<feature type="binding site" evidence="1">
    <location>
        <position position="17"/>
    </location>
    <ligand>
        <name>a divalent metal cation</name>
        <dbReference type="ChEBI" id="CHEBI:60240"/>
    </ligand>
</feature>
<accession>A0AA35RI43</accession>
<dbReference type="Pfam" id="PF01351">
    <property type="entry name" value="RNase_HII"/>
    <property type="match status" value="1"/>
</dbReference>
<comment type="function">
    <text evidence="2">Endonuclease that specifically degrades the RNA of RNA-DNA hybrids.</text>
</comment>
<dbReference type="SUPFAM" id="SSF53098">
    <property type="entry name" value="Ribonuclease H-like"/>
    <property type="match status" value="1"/>
</dbReference>
<reference evidence="5" key="1">
    <citation type="submission" date="2023-03" db="EMBL/GenBank/DDBJ databases">
        <authorList>
            <person name="Steffen K."/>
            <person name="Cardenas P."/>
        </authorList>
    </citation>
    <scope>NUCLEOTIDE SEQUENCE</scope>
</reference>
<feature type="domain" description="RNase H type-2" evidence="4">
    <location>
        <begin position="11"/>
        <end position="202"/>
    </location>
</feature>
<feature type="region of interest" description="Disordered" evidence="3">
    <location>
        <begin position="171"/>
        <end position="193"/>
    </location>
</feature>
<dbReference type="Proteomes" id="UP001174909">
    <property type="component" value="Unassembled WGS sequence"/>
</dbReference>
<dbReference type="GO" id="GO:0006281">
    <property type="term" value="P:DNA repair"/>
    <property type="evidence" value="ECO:0007669"/>
    <property type="project" value="UniProtKB-ARBA"/>
</dbReference>
<comment type="cofactor">
    <cofactor evidence="1">
        <name>Mn(2+)</name>
        <dbReference type="ChEBI" id="CHEBI:29035"/>
    </cofactor>
    <cofactor evidence="1">
        <name>Mg(2+)</name>
        <dbReference type="ChEBI" id="CHEBI:18420"/>
    </cofactor>
    <text evidence="1">Manganese or magnesium. Binds 1 divalent metal ion per monomer in the absence of substrate. May bind a second metal ion after substrate binding.</text>
</comment>
<dbReference type="HAMAP" id="MF_00048">
    <property type="entry name" value="UPF0102"/>
    <property type="match status" value="1"/>
</dbReference>
<dbReference type="SUPFAM" id="SSF52980">
    <property type="entry name" value="Restriction endonuclease-like"/>
    <property type="match status" value="1"/>
</dbReference>
<dbReference type="InterPro" id="IPR024567">
    <property type="entry name" value="RNase_HII/HIII_dom"/>
</dbReference>
<dbReference type="GO" id="GO:0004523">
    <property type="term" value="F:RNA-DNA hybrid ribonuclease activity"/>
    <property type="evidence" value="ECO:0007669"/>
    <property type="project" value="UniProtKB-UniRule"/>
</dbReference>
<dbReference type="NCBIfam" id="NF009150">
    <property type="entry name" value="PRK12497.1-3"/>
    <property type="match status" value="1"/>
</dbReference>
<dbReference type="NCBIfam" id="NF000595">
    <property type="entry name" value="PRK00015.1-3"/>
    <property type="match status" value="1"/>
</dbReference>
<evidence type="ECO:0000259" key="4">
    <source>
        <dbReference type="PROSITE" id="PS51975"/>
    </source>
</evidence>
<keyword evidence="1" id="KW-0479">Metal-binding</keyword>
<dbReference type="InterPro" id="IPR012337">
    <property type="entry name" value="RNaseH-like_sf"/>
</dbReference>
<evidence type="ECO:0000256" key="3">
    <source>
        <dbReference type="SAM" id="MobiDB-lite"/>
    </source>
</evidence>
<dbReference type="Gene3D" id="3.40.1350.10">
    <property type="match status" value="1"/>
</dbReference>
<proteinExistence type="inferred from homology"/>
<dbReference type="InterPro" id="IPR011856">
    <property type="entry name" value="tRNA_endonuc-like_dom_sf"/>
</dbReference>
<evidence type="ECO:0000313" key="5">
    <source>
        <dbReference type="EMBL" id="CAI8011879.1"/>
    </source>
</evidence>
<protein>
    <recommendedName>
        <fullName evidence="2">Ribonuclease</fullName>
        <ecNumber evidence="2">3.1.26.4</ecNumber>
    </recommendedName>
</protein>
<feature type="binding site" evidence="1">
    <location>
        <position position="114"/>
    </location>
    <ligand>
        <name>a divalent metal cation</name>
        <dbReference type="ChEBI" id="CHEBI:60240"/>
    </ligand>
</feature>
<organism evidence="5 6">
    <name type="scientific">Geodia barretti</name>
    <name type="common">Barrett's horny sponge</name>
    <dbReference type="NCBI Taxonomy" id="519541"/>
    <lineage>
        <taxon>Eukaryota</taxon>
        <taxon>Metazoa</taxon>
        <taxon>Porifera</taxon>
        <taxon>Demospongiae</taxon>
        <taxon>Heteroscleromorpha</taxon>
        <taxon>Tetractinellida</taxon>
        <taxon>Astrophorina</taxon>
        <taxon>Geodiidae</taxon>
        <taxon>Geodia</taxon>
    </lineage>
</organism>
<name>A0AA35RI43_GEOBA</name>
<dbReference type="EMBL" id="CASHTH010001131">
    <property type="protein sequence ID" value="CAI8011879.1"/>
    <property type="molecule type" value="Genomic_DNA"/>
</dbReference>
<keyword evidence="1 2" id="KW-0378">Hydrolase</keyword>
<dbReference type="GO" id="GO:0046872">
    <property type="term" value="F:metal ion binding"/>
    <property type="evidence" value="ECO:0007669"/>
    <property type="project" value="UniProtKB-KW"/>
</dbReference>
<dbReference type="PROSITE" id="PS51975">
    <property type="entry name" value="RNASE_H_2"/>
    <property type="match status" value="1"/>
</dbReference>
<comment type="caution">
    <text evidence="5">The sequence shown here is derived from an EMBL/GenBank/DDBJ whole genome shotgun (WGS) entry which is preliminary data.</text>
</comment>
<dbReference type="InterPro" id="IPR036397">
    <property type="entry name" value="RNaseH_sf"/>
</dbReference>
<dbReference type="NCBIfam" id="TIGR00252">
    <property type="entry name" value="YraN family protein"/>
    <property type="match status" value="1"/>
</dbReference>
<dbReference type="InterPro" id="IPR003509">
    <property type="entry name" value="UPF0102_YraN-like"/>
</dbReference>
<dbReference type="PANTHER" id="PTHR34039:SF1">
    <property type="entry name" value="UPF0102 PROTEIN YRAN"/>
    <property type="match status" value="1"/>
</dbReference>
<sequence>MEADFRAQGYRLIAGVDEAGRGPLAGPVAAAAVILPPALTGAEPWLAAIDDSKRLSERRRTEAAKLIRQNALAYAVEQVDPEDIDRIGIGHAVIQAMLAAVDRLHPVPEALLLDWVPIKECPLPHRAVVKGDARSLSIAAASILAKVARDEVMRQADCCYPGYGFASHKGRGSCQMPTPDDPGPASGLSPGQVGRIGEELARRHLETKGYRVVAANYRCRWGEIDLVARDGPIWAFVEVRTRRSSSYGGPEASLTEAKARRLTLTAQHFLSESERMDVEPQWRIDLVAIRLGAGRRVLSIEHLENVVSG</sequence>
<evidence type="ECO:0000256" key="2">
    <source>
        <dbReference type="RuleBase" id="RU003515"/>
    </source>
</evidence>
<comment type="similarity">
    <text evidence="2">Belongs to the RNase HII family.</text>
</comment>
<keyword evidence="1 2" id="KW-0255">Endonuclease</keyword>
<dbReference type="Pfam" id="PF02021">
    <property type="entry name" value="UPF0102"/>
    <property type="match status" value="1"/>
</dbReference>
<dbReference type="InterPro" id="IPR011335">
    <property type="entry name" value="Restrct_endonuc-II-like"/>
</dbReference>
<gene>
    <name evidence="5" type="ORF">GBAR_LOCUS7633</name>
</gene>
<dbReference type="NCBIfam" id="NF009154">
    <property type="entry name" value="PRK12497.3-3"/>
    <property type="match status" value="1"/>
</dbReference>
<comment type="catalytic activity">
    <reaction evidence="1 2">
        <text>Endonucleolytic cleavage to 5'-phosphomonoester.</text>
        <dbReference type="EC" id="3.1.26.4"/>
    </reaction>
</comment>
<keyword evidence="1 2" id="KW-0540">Nuclease</keyword>
<dbReference type="EC" id="3.1.26.4" evidence="2"/>
<dbReference type="GO" id="GO:0003723">
    <property type="term" value="F:RNA binding"/>
    <property type="evidence" value="ECO:0007669"/>
    <property type="project" value="UniProtKB-UniRule"/>
</dbReference>
<dbReference type="CDD" id="cd20736">
    <property type="entry name" value="PoNe_Nuclease"/>
    <property type="match status" value="1"/>
</dbReference>
<dbReference type="PANTHER" id="PTHR34039">
    <property type="entry name" value="UPF0102 PROTEIN YRAN"/>
    <property type="match status" value="1"/>
</dbReference>
<evidence type="ECO:0000256" key="1">
    <source>
        <dbReference type="PROSITE-ProRule" id="PRU01319"/>
    </source>
</evidence>
<evidence type="ECO:0000313" key="6">
    <source>
        <dbReference type="Proteomes" id="UP001174909"/>
    </source>
</evidence>
<feature type="binding site" evidence="1">
    <location>
        <position position="18"/>
    </location>
    <ligand>
        <name>a divalent metal cation</name>
        <dbReference type="ChEBI" id="CHEBI:60240"/>
    </ligand>
</feature>